<dbReference type="Proteomes" id="UP001355207">
    <property type="component" value="Chromosome 1"/>
</dbReference>
<evidence type="ECO:0000256" key="1">
    <source>
        <dbReference type="SAM" id="MobiDB-lite"/>
    </source>
</evidence>
<organism evidence="2 3">
    <name type="scientific">Kwoniella dendrophila CBS 6074</name>
    <dbReference type="NCBI Taxonomy" id="1295534"/>
    <lineage>
        <taxon>Eukaryota</taxon>
        <taxon>Fungi</taxon>
        <taxon>Dikarya</taxon>
        <taxon>Basidiomycota</taxon>
        <taxon>Agaricomycotina</taxon>
        <taxon>Tremellomycetes</taxon>
        <taxon>Tremellales</taxon>
        <taxon>Cryptococcaceae</taxon>
        <taxon>Kwoniella</taxon>
    </lineage>
</organism>
<feature type="region of interest" description="Disordered" evidence="1">
    <location>
        <begin position="119"/>
        <end position="148"/>
    </location>
</feature>
<protein>
    <submittedName>
        <fullName evidence="2">Uncharacterized protein</fullName>
    </submittedName>
</protein>
<keyword evidence="3" id="KW-1185">Reference proteome</keyword>
<proteinExistence type="predicted"/>
<dbReference type="EMBL" id="CP144098">
    <property type="protein sequence ID" value="WWC85265.1"/>
    <property type="molecule type" value="Genomic_DNA"/>
</dbReference>
<name>A0AAX4JL68_9TREE</name>
<evidence type="ECO:0000313" key="2">
    <source>
        <dbReference type="EMBL" id="WWC85265.1"/>
    </source>
</evidence>
<evidence type="ECO:0000313" key="3">
    <source>
        <dbReference type="Proteomes" id="UP001355207"/>
    </source>
</evidence>
<feature type="compositionally biased region" description="Polar residues" evidence="1">
    <location>
        <begin position="135"/>
        <end position="148"/>
    </location>
</feature>
<gene>
    <name evidence="2" type="ORF">L201_000127</name>
</gene>
<dbReference type="AlphaFoldDB" id="A0AAX4JL68"/>
<dbReference type="GeneID" id="91090799"/>
<reference evidence="2 3" key="1">
    <citation type="submission" date="2024-01" db="EMBL/GenBank/DDBJ databases">
        <title>Comparative genomics of Cryptococcus and Kwoniella reveals pathogenesis evolution and contrasting modes of karyotype evolution via chromosome fusion or intercentromeric recombination.</title>
        <authorList>
            <person name="Coelho M.A."/>
            <person name="David-Palma M."/>
            <person name="Shea T."/>
            <person name="Bowers K."/>
            <person name="McGinley-Smith S."/>
            <person name="Mohammad A.W."/>
            <person name="Gnirke A."/>
            <person name="Yurkov A.M."/>
            <person name="Nowrousian M."/>
            <person name="Sun S."/>
            <person name="Cuomo C.A."/>
            <person name="Heitman J."/>
        </authorList>
    </citation>
    <scope>NUCLEOTIDE SEQUENCE [LARGE SCALE GENOMIC DNA]</scope>
    <source>
        <strain evidence="2 3">CBS 6074</strain>
    </source>
</reference>
<accession>A0AAX4JL68</accession>
<sequence length="148" mass="16762">MRRFVEERFLTKTTERLAYEWEIKRRLWEPLTKNSMEDSEEGHTAIFKFGHQPNDTYRLRKAGNDLVLTGTGSTKKPSTRDTRAIFNFATLGGETPAAGGARGGTLTWQQSYGTYRFEPDKTARPINNSNNSSSGAADSQIQRMNYMA</sequence>
<dbReference type="RefSeq" id="XP_066072028.1">
    <property type="nucleotide sequence ID" value="XM_066215931.1"/>
</dbReference>